<protein>
    <submittedName>
        <fullName evidence="3 4">UPF0415 protein C7orf25 homolog</fullName>
    </submittedName>
</protein>
<gene>
    <name evidence="3 4 5" type="primary">LOC115733545</name>
</gene>
<dbReference type="RefSeq" id="XP_048138872.1">
    <property type="nucleotide sequence ID" value="XM_048282915.1"/>
</dbReference>
<evidence type="ECO:0000313" key="4">
    <source>
        <dbReference type="RefSeq" id="XP_048138874.1"/>
    </source>
</evidence>
<accession>A0ABM3HQJ6</accession>
<dbReference type="RefSeq" id="XP_048138874.1">
    <property type="nucleotide sequence ID" value="XM_048282917.1"/>
</dbReference>
<organism evidence="2 3">
    <name type="scientific">Rhodamnia argentea</name>
    <dbReference type="NCBI Taxonomy" id="178133"/>
    <lineage>
        <taxon>Eukaryota</taxon>
        <taxon>Viridiplantae</taxon>
        <taxon>Streptophyta</taxon>
        <taxon>Embryophyta</taxon>
        <taxon>Tracheophyta</taxon>
        <taxon>Spermatophyta</taxon>
        <taxon>Magnoliopsida</taxon>
        <taxon>eudicotyledons</taxon>
        <taxon>Gunneridae</taxon>
        <taxon>Pentapetalae</taxon>
        <taxon>rosids</taxon>
        <taxon>malvids</taxon>
        <taxon>Myrtales</taxon>
        <taxon>Myrtaceae</taxon>
        <taxon>Myrtoideae</taxon>
        <taxon>Myrteae</taxon>
        <taxon>Australasian group</taxon>
        <taxon>Rhodamnia</taxon>
    </lineage>
</organism>
<dbReference type="InterPro" id="IPR010733">
    <property type="entry name" value="DUF1308"/>
</dbReference>
<dbReference type="Pfam" id="PF07000">
    <property type="entry name" value="DUF1308"/>
    <property type="match status" value="1"/>
</dbReference>
<evidence type="ECO:0000313" key="3">
    <source>
        <dbReference type="RefSeq" id="XP_048138872.1"/>
    </source>
</evidence>
<evidence type="ECO:0000313" key="5">
    <source>
        <dbReference type="RefSeq" id="XP_048138875.1"/>
    </source>
</evidence>
<feature type="domain" description="DUF1308" evidence="1">
    <location>
        <begin position="304"/>
        <end position="469"/>
    </location>
</feature>
<name>A0ABM3HQJ6_9MYRT</name>
<dbReference type="Proteomes" id="UP000827889">
    <property type="component" value="Chromosome 7"/>
</dbReference>
<keyword evidence="2" id="KW-1185">Reference proteome</keyword>
<evidence type="ECO:0000259" key="1">
    <source>
        <dbReference type="Pfam" id="PF07000"/>
    </source>
</evidence>
<proteinExistence type="predicted"/>
<dbReference type="GeneID" id="115733545"/>
<reference evidence="3 4" key="1">
    <citation type="submission" date="2025-05" db="UniProtKB">
        <authorList>
            <consortium name="RefSeq"/>
        </authorList>
    </citation>
    <scope>IDENTIFICATION</scope>
    <source>
        <tissue evidence="3 4">Leaf</tissue>
    </source>
</reference>
<dbReference type="PANTHER" id="PTHR13379">
    <property type="entry name" value="UNCHARACTERIZED DUF1308"/>
    <property type="match status" value="1"/>
</dbReference>
<dbReference type="RefSeq" id="XP_048138875.1">
    <property type="nucleotide sequence ID" value="XM_048282918.1"/>
</dbReference>
<dbReference type="PANTHER" id="PTHR13379:SF0">
    <property type="entry name" value="UPF0415 PROTEIN C7ORF25"/>
    <property type="match status" value="1"/>
</dbReference>
<sequence length="472" mass="51757">MAQKTNPLEDAKRRCVCLVDAIERLPPPSITDSCKRTLLKLAESELSFLSRRASSSSSCSDSPLSVNIGHLEAVVHILRHLSVAGVSRVCKPIPLLPASGKVPRTDSGSKFAHVDIVCTLKGNPVWVVVSDRNPNYVIWHNGHKGKGLRLRIQQVVAAAQFSPTLKPSSIILFFSRGVTDSILKKIVDDFWAVKYKMEADFPLSIVAFLEEMEGEWINIVARSYQESVALEIKVDNFEKPARDPEWGAGESILGAAEAENPDGNVNLNYPTTFDTLISGLSPPMKGKDMASAKTREVLCGGDLINFDTTALIALVSDISNGGAEELLNVAESELRQQFKGNLPFVIAQANSELRKPILPDLGAIIWGKNGMICESVLSEFKELVAMYGGTKEKRRADQMLKWLIVVSDNPSDRMIGLPTTRKLAEKNKVIFGTGDYWHVPSLTANMAFVRAVSQTGMSLHTIEHRPRALIGN</sequence>
<evidence type="ECO:0000313" key="2">
    <source>
        <dbReference type="Proteomes" id="UP000827889"/>
    </source>
</evidence>